<dbReference type="Pfam" id="PF00271">
    <property type="entry name" value="Helicase_C"/>
    <property type="match status" value="1"/>
</dbReference>
<sequence>MQTSATQASSSLNWASIQSNIGFIPRSWQQHVVELLAKGRDVMLIAPTGSGKGAIFNLLVAAWPNLLWLAILPLKSLEMEMAARVGARAEYINSDHKSADVLARIKSDEVGIVFLSAEMAVGRDFIRLFEDEAFRKRLGGIVFDEAHTLYEWAVKSSFRPQLMELSGIRHILGRPSLAMSATLPTAHRTALKNHFELRNLETVDLGVNRPNLCIRIAAMQHSPNSFLDLAAWLPELWSVGEGEARHPVVPTIIYLNDKSKIQQLFGVLKRWYERAGLGGKCTIYTSESSRSHKERIKELLQSGEIVCLVATDAMGMGADISRIRRVIQLGFGVDDSEAAILQRVGRAGRFSLETAEGILLLEPWILGRTMRDDQQRAKIDDELLYLIDCALAGIDCIRKQFNDLIGQPETLPFPIEEIFGVPTGSFAGFPCCGTCADLGTPEVPSEFLPDEPPKADPLLEAKAIEATVRQRLGSWREEMLKGDWVAVVREDPLGADVFLRMADIDDIVSNIAKVAHGLRREDAPAQFQLKNFVRSRRRDSVLSDVEAMVRAVLQEYETNAQQRQDDLQAQRDRERDERAERKRSAAQAKFLEKCEKKFRDEQEQFERGLVQNLNVRPPRMCEACRIWNAEHGSDEQVMAYGHTKANSLCPAKLAGEAARTPAAVPTELEQVASGSNVTLDT</sequence>
<keyword evidence="7" id="KW-0472">Membrane</keyword>
<dbReference type="InterPro" id="IPR001650">
    <property type="entry name" value="Helicase_C-like"/>
</dbReference>
<feature type="domain" description="Helicase ATP-binding" evidence="8">
    <location>
        <begin position="33"/>
        <end position="201"/>
    </location>
</feature>
<keyword evidence="2" id="KW-0547">Nucleotide-binding</keyword>
<feature type="transmembrane region" description="Helical" evidence="7">
    <location>
        <begin position="54"/>
        <end position="74"/>
    </location>
</feature>
<comment type="similarity">
    <text evidence="1">Belongs to the helicase family. RecQ subfamily.</text>
</comment>
<name>A0ABN7J226_9BASI</name>
<dbReference type="Gene3D" id="3.40.50.300">
    <property type="entry name" value="P-loop containing nucleotide triphosphate hydrolases"/>
    <property type="match status" value="2"/>
</dbReference>
<evidence type="ECO:0000313" key="11">
    <source>
        <dbReference type="Proteomes" id="UP000836402"/>
    </source>
</evidence>
<evidence type="ECO:0000313" key="10">
    <source>
        <dbReference type="EMBL" id="CAD6942716.1"/>
    </source>
</evidence>
<accession>A0ABN7J226</accession>
<evidence type="ECO:0000256" key="1">
    <source>
        <dbReference type="ARBA" id="ARBA00005446"/>
    </source>
</evidence>
<reference evidence="10" key="1">
    <citation type="submission" date="2020-10" db="EMBL/GenBank/DDBJ databases">
        <authorList>
            <person name="Sedaghatjoo S."/>
        </authorList>
    </citation>
    <scope>NUCLEOTIDE SEQUENCE</scope>
    <source>
        <strain evidence="10">AZH3</strain>
    </source>
</reference>
<dbReference type="PANTHER" id="PTHR13710:SF154">
    <property type="entry name" value="RECQ HELICASE, PUTATIVE (AFU_ORTHOLOGUE AFUA_6G14720)-RELATED"/>
    <property type="match status" value="1"/>
</dbReference>
<feature type="compositionally biased region" description="Basic and acidic residues" evidence="6">
    <location>
        <begin position="563"/>
        <end position="583"/>
    </location>
</feature>
<evidence type="ECO:0000259" key="8">
    <source>
        <dbReference type="PROSITE" id="PS51192"/>
    </source>
</evidence>
<keyword evidence="7" id="KW-0812">Transmembrane</keyword>
<keyword evidence="11" id="KW-1185">Reference proteome</keyword>
<dbReference type="SUPFAM" id="SSF52540">
    <property type="entry name" value="P-loop containing nucleoside triphosphate hydrolases"/>
    <property type="match status" value="1"/>
</dbReference>
<evidence type="ECO:0000256" key="6">
    <source>
        <dbReference type="SAM" id="MobiDB-lite"/>
    </source>
</evidence>
<evidence type="ECO:0000256" key="5">
    <source>
        <dbReference type="ARBA" id="ARBA00034808"/>
    </source>
</evidence>
<dbReference type="InterPro" id="IPR027417">
    <property type="entry name" value="P-loop_NTPase"/>
</dbReference>
<keyword evidence="3" id="KW-0067">ATP-binding</keyword>
<gene>
    <name evidence="10" type="ORF">JKIAZH3_G5705</name>
</gene>
<dbReference type="EC" id="5.6.2.4" evidence="5"/>
<organism evidence="10 11">
    <name type="scientific">Tilletia caries</name>
    <name type="common">wheat bunt fungus</name>
    <dbReference type="NCBI Taxonomy" id="13290"/>
    <lineage>
        <taxon>Eukaryota</taxon>
        <taxon>Fungi</taxon>
        <taxon>Dikarya</taxon>
        <taxon>Basidiomycota</taxon>
        <taxon>Ustilaginomycotina</taxon>
        <taxon>Exobasidiomycetes</taxon>
        <taxon>Tilletiales</taxon>
        <taxon>Tilletiaceae</taxon>
        <taxon>Tilletia</taxon>
    </lineage>
</organism>
<keyword evidence="7" id="KW-1133">Transmembrane helix</keyword>
<protein>
    <recommendedName>
        <fullName evidence="5">DNA 3'-5' helicase</fullName>
        <ecNumber evidence="5">5.6.2.4</ecNumber>
    </recommendedName>
</protein>
<evidence type="ECO:0000256" key="7">
    <source>
        <dbReference type="SAM" id="Phobius"/>
    </source>
</evidence>
<dbReference type="Proteomes" id="UP000836402">
    <property type="component" value="Unassembled WGS sequence"/>
</dbReference>
<dbReference type="PANTHER" id="PTHR13710">
    <property type="entry name" value="DNA HELICASE RECQ FAMILY MEMBER"/>
    <property type="match status" value="1"/>
</dbReference>
<dbReference type="InterPro" id="IPR011545">
    <property type="entry name" value="DEAD/DEAH_box_helicase_dom"/>
</dbReference>
<feature type="domain" description="Helicase C-terminal" evidence="9">
    <location>
        <begin position="232"/>
        <end position="405"/>
    </location>
</feature>
<evidence type="ECO:0000256" key="3">
    <source>
        <dbReference type="ARBA" id="ARBA00022840"/>
    </source>
</evidence>
<dbReference type="PROSITE" id="PS51194">
    <property type="entry name" value="HELICASE_CTER"/>
    <property type="match status" value="1"/>
</dbReference>
<feature type="region of interest" description="Disordered" evidence="6">
    <location>
        <begin position="560"/>
        <end position="584"/>
    </location>
</feature>
<comment type="caution">
    <text evidence="10">The sequence shown here is derived from an EMBL/GenBank/DDBJ whole genome shotgun (WGS) entry which is preliminary data.</text>
</comment>
<evidence type="ECO:0000256" key="2">
    <source>
        <dbReference type="ARBA" id="ARBA00022741"/>
    </source>
</evidence>
<dbReference type="InterPro" id="IPR014001">
    <property type="entry name" value="Helicase_ATP-bd"/>
</dbReference>
<proteinExistence type="inferred from homology"/>
<evidence type="ECO:0000256" key="4">
    <source>
        <dbReference type="ARBA" id="ARBA00034617"/>
    </source>
</evidence>
<dbReference type="PROSITE" id="PS51192">
    <property type="entry name" value="HELICASE_ATP_BIND_1"/>
    <property type="match status" value="1"/>
</dbReference>
<evidence type="ECO:0000259" key="9">
    <source>
        <dbReference type="PROSITE" id="PS51194"/>
    </source>
</evidence>
<dbReference type="SMART" id="SM00490">
    <property type="entry name" value="HELICc"/>
    <property type="match status" value="1"/>
</dbReference>
<dbReference type="Pfam" id="PF00270">
    <property type="entry name" value="DEAD"/>
    <property type="match status" value="1"/>
</dbReference>
<comment type="catalytic activity">
    <reaction evidence="4">
        <text>Couples ATP hydrolysis with the unwinding of duplex DNA by translocating in the 3'-5' direction.</text>
        <dbReference type="EC" id="5.6.2.4"/>
    </reaction>
</comment>
<dbReference type="SMART" id="SM00487">
    <property type="entry name" value="DEXDc"/>
    <property type="match status" value="1"/>
</dbReference>
<dbReference type="EMBL" id="CAJHJG010004641">
    <property type="protein sequence ID" value="CAD6942716.1"/>
    <property type="molecule type" value="Genomic_DNA"/>
</dbReference>